<proteinExistence type="predicted"/>
<evidence type="ECO:0000313" key="3">
    <source>
        <dbReference type="Proteomes" id="UP001281003"/>
    </source>
</evidence>
<sequence length="615" mass="66329">MFDRLLKTFSPRDKKAIEKPPRRFNFLRSQKTASIKRSDSTTPAPVTNHDDDDDHIAESSPSRRLSVDSPRYDDDGGLYPKGDSPLIDALRSRSVSSPPPRTSIVPKPTLHLSVPAERQGVRQKKKTVRWGSPINIPSKSPVQEEESWEEGETLLSMPTDGSSALSEKEEVERASMVKIAANQGRRLQAPRLERSSSIPIPTRHVSGVSSSSKPIDLSARALERPLPFVHPEDVPAPLRIPSRKTYSSCMQSRSDRYEPATIASSSKTQSASGAANLPCSEKISDVVATSLRPTSTHLRASSRKLSATIAPSQPTSFLKVAPRRPGTTAHPVTTKTEHVVKPIVSLAKSSTTPSFKHVEVESSSSANFNRGTRIPVPTSKPDVVSGTAAAGGAPKPSRIPLSSTTTSFATAKDFWTKIDKNSSPVAGVGAGATSRSSHRDLATCKSSKVTELSSYTVNPRPAHLMLPSVSNAANPSNAPNQNAGAECSTCVTPKSQQPRLDINVDMSSSPFILTPASMCMPPSISTPASMCLPPSMCMPPSTSRNSHFHSRQRHSCGPRIKLTSLSVSENDKADACMSPIESMMWDDLKKLCVLDASTPRAGRYCGCDQCVLRRR</sequence>
<feature type="compositionally biased region" description="Polar residues" evidence="1">
    <location>
        <begin position="27"/>
        <end position="45"/>
    </location>
</feature>
<dbReference type="EMBL" id="JAUTDP010000005">
    <property type="protein sequence ID" value="KAK3399472.1"/>
    <property type="molecule type" value="Genomic_DNA"/>
</dbReference>
<dbReference type="AlphaFoldDB" id="A0AAE0UCW2"/>
<feature type="region of interest" description="Disordered" evidence="1">
    <location>
        <begin position="1"/>
        <end position="146"/>
    </location>
</feature>
<feature type="compositionally biased region" description="Basic and acidic residues" evidence="1">
    <location>
        <begin position="1"/>
        <end position="21"/>
    </location>
</feature>
<evidence type="ECO:0000256" key="1">
    <source>
        <dbReference type="SAM" id="MobiDB-lite"/>
    </source>
</evidence>
<reference evidence="2" key="2">
    <citation type="submission" date="2023-07" db="EMBL/GenBank/DDBJ databases">
        <authorList>
            <consortium name="Lawrence Berkeley National Laboratory"/>
            <person name="Haridas S."/>
            <person name="Hensen N."/>
            <person name="Bonometti L."/>
            <person name="Westerberg I."/>
            <person name="Brannstrom I.O."/>
            <person name="Guillou S."/>
            <person name="Cros-Aarteil S."/>
            <person name="Calhoun S."/>
            <person name="Kuo A."/>
            <person name="Mondo S."/>
            <person name="Pangilinan J."/>
            <person name="Riley R."/>
            <person name="LaButti K."/>
            <person name="Andreopoulos B."/>
            <person name="Lipzen A."/>
            <person name="Chen C."/>
            <person name="Yanf M."/>
            <person name="Daum C."/>
            <person name="Ng V."/>
            <person name="Clum A."/>
            <person name="Steindorff A."/>
            <person name="Ohm R."/>
            <person name="Martin F."/>
            <person name="Silar P."/>
            <person name="Natvig D."/>
            <person name="Lalanne C."/>
            <person name="Gautier V."/>
            <person name="Ament-velasquez S.L."/>
            <person name="Kruys A."/>
            <person name="Hutchinson M.I."/>
            <person name="Powell A.J."/>
            <person name="Barry K."/>
            <person name="Miller A.N."/>
            <person name="Grigoriev I.V."/>
            <person name="Debuchy R."/>
            <person name="Gladieux P."/>
            <person name="Thoren M.H."/>
            <person name="Johannesson H."/>
        </authorList>
    </citation>
    <scope>NUCLEOTIDE SEQUENCE</scope>
    <source>
        <strain evidence="2">FGSC 1904</strain>
    </source>
</reference>
<reference evidence="2" key="1">
    <citation type="journal article" date="2023" name="Mol. Phylogenet. Evol.">
        <title>Genome-scale phylogeny and comparative genomics of the fungal order Sordariales.</title>
        <authorList>
            <person name="Hensen N."/>
            <person name="Bonometti L."/>
            <person name="Westerberg I."/>
            <person name="Brannstrom I.O."/>
            <person name="Guillou S."/>
            <person name="Cros-Aarteil S."/>
            <person name="Calhoun S."/>
            <person name="Haridas S."/>
            <person name="Kuo A."/>
            <person name="Mondo S."/>
            <person name="Pangilinan J."/>
            <person name="Riley R."/>
            <person name="LaButti K."/>
            <person name="Andreopoulos B."/>
            <person name="Lipzen A."/>
            <person name="Chen C."/>
            <person name="Yan M."/>
            <person name="Daum C."/>
            <person name="Ng V."/>
            <person name="Clum A."/>
            <person name="Steindorff A."/>
            <person name="Ohm R.A."/>
            <person name="Martin F."/>
            <person name="Silar P."/>
            <person name="Natvig D.O."/>
            <person name="Lalanne C."/>
            <person name="Gautier V."/>
            <person name="Ament-Velasquez S.L."/>
            <person name="Kruys A."/>
            <person name="Hutchinson M.I."/>
            <person name="Powell A.J."/>
            <person name="Barry K."/>
            <person name="Miller A.N."/>
            <person name="Grigoriev I.V."/>
            <person name="Debuchy R."/>
            <person name="Gladieux P."/>
            <person name="Hiltunen Thoren M."/>
            <person name="Johannesson H."/>
        </authorList>
    </citation>
    <scope>NUCLEOTIDE SEQUENCE</scope>
    <source>
        <strain evidence="2">FGSC 1904</strain>
    </source>
</reference>
<gene>
    <name evidence="2" type="ORF">B0T20DRAFT_351151</name>
</gene>
<dbReference type="Proteomes" id="UP001281003">
    <property type="component" value="Unassembled WGS sequence"/>
</dbReference>
<comment type="caution">
    <text evidence="2">The sequence shown here is derived from an EMBL/GenBank/DDBJ whole genome shotgun (WGS) entry which is preliminary data.</text>
</comment>
<name>A0AAE0UCW2_SORBR</name>
<protein>
    <submittedName>
        <fullName evidence="2">Uncharacterized protein</fullName>
    </submittedName>
</protein>
<evidence type="ECO:0000313" key="2">
    <source>
        <dbReference type="EMBL" id="KAK3399472.1"/>
    </source>
</evidence>
<accession>A0AAE0UCW2</accession>
<organism evidence="2 3">
    <name type="scientific">Sordaria brevicollis</name>
    <dbReference type="NCBI Taxonomy" id="83679"/>
    <lineage>
        <taxon>Eukaryota</taxon>
        <taxon>Fungi</taxon>
        <taxon>Dikarya</taxon>
        <taxon>Ascomycota</taxon>
        <taxon>Pezizomycotina</taxon>
        <taxon>Sordariomycetes</taxon>
        <taxon>Sordariomycetidae</taxon>
        <taxon>Sordariales</taxon>
        <taxon>Sordariaceae</taxon>
        <taxon>Sordaria</taxon>
    </lineage>
</organism>
<keyword evidence="3" id="KW-1185">Reference proteome</keyword>
<feature type="region of interest" description="Disordered" evidence="1">
    <location>
        <begin position="366"/>
        <end position="404"/>
    </location>
</feature>